<dbReference type="InterPro" id="IPR008979">
    <property type="entry name" value="Galactose-bd-like_sf"/>
</dbReference>
<accession>A0AAD9K9J4</accession>
<dbReference type="EMBL" id="JAODUP010000030">
    <property type="protein sequence ID" value="KAK2167266.1"/>
    <property type="molecule type" value="Genomic_DNA"/>
</dbReference>
<dbReference type="Gene3D" id="2.60.120.260">
    <property type="entry name" value="Galactose-binding domain-like"/>
    <property type="match status" value="1"/>
</dbReference>
<dbReference type="SUPFAM" id="SSF49785">
    <property type="entry name" value="Galactose-binding domain-like"/>
    <property type="match status" value="1"/>
</dbReference>
<reference evidence="2" key="1">
    <citation type="journal article" date="2023" name="Mol. Biol. Evol.">
        <title>Third-Generation Sequencing Reveals the Adaptive Role of the Epigenome in Three Deep-Sea Polychaetes.</title>
        <authorList>
            <person name="Perez M."/>
            <person name="Aroh O."/>
            <person name="Sun Y."/>
            <person name="Lan Y."/>
            <person name="Juniper S.K."/>
            <person name="Young C.R."/>
            <person name="Angers B."/>
            <person name="Qian P.Y."/>
        </authorList>
    </citation>
    <scope>NUCLEOTIDE SEQUENCE</scope>
    <source>
        <strain evidence="2">P08H-3</strain>
    </source>
</reference>
<sequence length="1292" mass="141988">MHLTFGVEVLTFDALSPISGTGEVYVGSAYIISAGKDFDCLNNILNGTVMPKPFTAENYDGYDRVRLDIGTVINKGAYDDFNEQPDDNLIQIEFLVCATDNITAVGQQQQIGAALEIGSTQIWAGTFNVTLTDLVAGKAPLVSYLKIIVIRVSIRMYLFYLRYLPPQQPSAPVLSLTADPDRLTVGSPTFIYLEVDIPENSSTEYVVEFIMPYTNGKTRLSVCSAMVTFMGENMPCKKSSVLPELTSQDAGSPHKDKATLNLGRIVNTGYFNIANYTDANKIRIKVVTTATDHPDNIDGSTLDVTVNLKYSSQTATDRVTVTIDQAATSYVMTQEDYPEWSMNFMMGDDTAPVDGLTVIDITMKTKPLVFYTNLETEVMIPIINGEYLYRICSLEIEHVGKNLGCLDEDAASETITGYSNFSDGIYDRYTVLLGGAINRRPPTGVLVDPDDDVVRLRSVVRILDHPDNVNGYKNVISVGSRFHPNKLWVGQNNITIVAPPTAIDPNNIYVSVNRADDVTTNDLFIGKSLRYTVIMKMERFTQGPAIFKVSVVGVNDLKICALYLVSVGSDVGCGYDTNISATYTERSSYDQEYEAAELNLGIIANIGSENMTANSTVDNATVLLEFVVHLSSQATDGSSLTVGIKVDSQGTTVDTQDQTIVAKTNVPSTNTPLEEPIGCQSSNAYNIKFLSPVNYTGALEICGVTVLTVGRNLPCLNRRMFKDKAEYTERINSDYGDVGALDLGYVCQIPLVNDTEENKIRFEVIAYAPRHLPLLESRPPDGQTIWISATAKINTDQIYVTQRSITVKYDNSSFVDVIGDSDPSPISLRPASISSVIINITVPQNSKLKANLQVNTQVETSAVMTIHKISVVTDSSGENIGCLTSFTDLDFFPDYITSGGTSQVTNATLNLGIITNSGMTVRDERYSPNDDAFSINIELQMADSPVNVVNYPANLTVALTMANSLLIASRDITVMRNNKMTEAASLFDATTPYETYSNMIHRQSNEKAQGWKAANRGPLYQPYFQVNFGNVTRVSEIILSDPSGFTPDVAVDSLKYDVYTSNDNYVWTHIELMTGSGVLAAPAIGRHFRMAINKQGLQTDAEVGFKVEFKGYYISNDVSPKDVCKSPDVWQVDSPPQEMYYRGFVAYGTKMFFCDLVAPGQQNVYDEEVECYRTTDGSTWTVLDKSVFNVIGYDAANNHLYGLCNDKKSYLVSEDMGNTWYATNKLHFDAATKVIPKTVPFTKTAAFRDGANTPDSSLLDDTGTIAGANFNGMYYYSGSWSQVTDWSTCCMP</sequence>
<proteinExistence type="predicted"/>
<dbReference type="InterPro" id="IPR000421">
    <property type="entry name" value="FA58C"/>
</dbReference>
<dbReference type="PROSITE" id="PS50022">
    <property type="entry name" value="FA58C_3"/>
    <property type="match status" value="1"/>
</dbReference>
<protein>
    <recommendedName>
        <fullName evidence="1">F5/8 type C domain-containing protein</fullName>
    </recommendedName>
</protein>
<dbReference type="Proteomes" id="UP001208570">
    <property type="component" value="Unassembled WGS sequence"/>
</dbReference>
<evidence type="ECO:0000259" key="1">
    <source>
        <dbReference type="PROSITE" id="PS50022"/>
    </source>
</evidence>
<evidence type="ECO:0000313" key="2">
    <source>
        <dbReference type="EMBL" id="KAK2167266.1"/>
    </source>
</evidence>
<comment type="caution">
    <text evidence="2">The sequence shown here is derived from an EMBL/GenBank/DDBJ whole genome shotgun (WGS) entry which is preliminary data.</text>
</comment>
<evidence type="ECO:0000313" key="3">
    <source>
        <dbReference type="Proteomes" id="UP001208570"/>
    </source>
</evidence>
<keyword evidence="3" id="KW-1185">Reference proteome</keyword>
<gene>
    <name evidence="2" type="ORF">LSH36_30g02002</name>
</gene>
<organism evidence="2 3">
    <name type="scientific">Paralvinella palmiformis</name>
    <dbReference type="NCBI Taxonomy" id="53620"/>
    <lineage>
        <taxon>Eukaryota</taxon>
        <taxon>Metazoa</taxon>
        <taxon>Spiralia</taxon>
        <taxon>Lophotrochozoa</taxon>
        <taxon>Annelida</taxon>
        <taxon>Polychaeta</taxon>
        <taxon>Sedentaria</taxon>
        <taxon>Canalipalpata</taxon>
        <taxon>Terebellida</taxon>
        <taxon>Terebelliformia</taxon>
        <taxon>Alvinellidae</taxon>
        <taxon>Paralvinella</taxon>
    </lineage>
</organism>
<feature type="domain" description="F5/8 type C" evidence="1">
    <location>
        <begin position="960"/>
        <end position="1112"/>
    </location>
</feature>
<name>A0AAD9K9J4_9ANNE</name>